<dbReference type="InterPro" id="IPR026825">
    <property type="entry name" value="Vac14"/>
</dbReference>
<evidence type="ECO:0000313" key="3">
    <source>
        <dbReference type="Proteomes" id="UP001266305"/>
    </source>
</evidence>
<dbReference type="SUPFAM" id="SSF48371">
    <property type="entry name" value="ARM repeat"/>
    <property type="match status" value="1"/>
</dbReference>
<dbReference type="EMBL" id="JASSZA010000021">
    <property type="protein sequence ID" value="KAK2085423.1"/>
    <property type="molecule type" value="Genomic_DNA"/>
</dbReference>
<protein>
    <submittedName>
        <fullName evidence="2">Uncharacterized protein</fullName>
    </submittedName>
</protein>
<proteinExistence type="predicted"/>
<dbReference type="InterPro" id="IPR016024">
    <property type="entry name" value="ARM-type_fold"/>
</dbReference>
<accession>A0ABQ9TL06</accession>
<evidence type="ECO:0000313" key="2">
    <source>
        <dbReference type="EMBL" id="KAK2085423.1"/>
    </source>
</evidence>
<gene>
    <name evidence="2" type="ORF">P7K49_036723</name>
</gene>
<evidence type="ECO:0000256" key="1">
    <source>
        <dbReference type="SAM" id="MobiDB-lite"/>
    </source>
</evidence>
<dbReference type="Proteomes" id="UP001266305">
    <property type="component" value="Unassembled WGS sequence"/>
</dbReference>
<reference evidence="2 3" key="1">
    <citation type="submission" date="2023-05" db="EMBL/GenBank/DDBJ databases">
        <title>B98-5 Cell Line De Novo Hybrid Assembly: An Optical Mapping Approach.</title>
        <authorList>
            <person name="Kananen K."/>
            <person name="Auerbach J.A."/>
            <person name="Kautto E."/>
            <person name="Blachly J.S."/>
        </authorList>
    </citation>
    <scope>NUCLEOTIDE SEQUENCE [LARGE SCALE GENOMIC DNA]</scope>
    <source>
        <strain evidence="2">B95-8</strain>
        <tissue evidence="2">Cell line</tissue>
    </source>
</reference>
<name>A0ABQ9TL06_SAGOE</name>
<sequence length="150" mass="16527">MLPFFGRDTAPLAGEAPQAGQQHLRSTVHFRALLAEGLSSLDMNFSSQGILPAQETYGTERKGRSSAGDTPGTERAPVTLHLDGIVQVLNCHLSDTAIGMMTRIAVLKWLYHLYIKTPRKMFRHTDSLFPILLQTLSDESDEAACQMLTV</sequence>
<feature type="region of interest" description="Disordered" evidence="1">
    <location>
        <begin position="54"/>
        <end position="75"/>
    </location>
</feature>
<keyword evidence="3" id="KW-1185">Reference proteome</keyword>
<organism evidence="2 3">
    <name type="scientific">Saguinus oedipus</name>
    <name type="common">Cotton-top tamarin</name>
    <name type="synonym">Oedipomidas oedipus</name>
    <dbReference type="NCBI Taxonomy" id="9490"/>
    <lineage>
        <taxon>Eukaryota</taxon>
        <taxon>Metazoa</taxon>
        <taxon>Chordata</taxon>
        <taxon>Craniata</taxon>
        <taxon>Vertebrata</taxon>
        <taxon>Euteleostomi</taxon>
        <taxon>Mammalia</taxon>
        <taxon>Eutheria</taxon>
        <taxon>Euarchontoglires</taxon>
        <taxon>Primates</taxon>
        <taxon>Haplorrhini</taxon>
        <taxon>Platyrrhini</taxon>
        <taxon>Cebidae</taxon>
        <taxon>Callitrichinae</taxon>
        <taxon>Saguinus</taxon>
    </lineage>
</organism>
<comment type="caution">
    <text evidence="2">The sequence shown here is derived from an EMBL/GenBank/DDBJ whole genome shotgun (WGS) entry which is preliminary data.</text>
</comment>
<dbReference type="PANTHER" id="PTHR16023:SF0">
    <property type="entry name" value="PROTEIN VAC14 HOMOLOG"/>
    <property type="match status" value="1"/>
</dbReference>
<dbReference type="PANTHER" id="PTHR16023">
    <property type="entry name" value="TAX1 BINDING PROTEIN-RELATED"/>
    <property type="match status" value="1"/>
</dbReference>